<comment type="caution">
    <text evidence="2">The sequence shown here is derived from an EMBL/GenBank/DDBJ whole genome shotgun (WGS) entry which is preliminary data.</text>
</comment>
<feature type="domain" description="NAD(P)-binding" evidence="1">
    <location>
        <begin position="8"/>
        <end position="311"/>
    </location>
</feature>
<evidence type="ECO:0000313" key="3">
    <source>
        <dbReference type="Proteomes" id="UP000231157"/>
    </source>
</evidence>
<protein>
    <recommendedName>
        <fullName evidence="1">NAD(P)-binding domain-containing protein</fullName>
    </recommendedName>
</protein>
<dbReference type="EMBL" id="PFAZ01000001">
    <property type="protein sequence ID" value="PIR89509.1"/>
    <property type="molecule type" value="Genomic_DNA"/>
</dbReference>
<name>A0A2H0USX2_9BACT</name>
<sequence>MKNPKTVLVTGIAGFIGSNFVKQYQKEYPDAEIVGIDDFSTGRKDAVNSNIIFYEGSVADLILLEKIFSMHKPEYIFHFAAYPMVSYTVEHPTITTTANITGTVALLEKARDYKSKRFVLSSSCAVYGNTKTLPVSEVKNHPAPLSPYGLQKQVDEMFCKLFSDLFDIDTVCLRYFNVYGPGQYGGSAYATVICNWLENLFINTSKKPYIEGDGTQSRDFCYVEDVVNANILAMEKDRVFNGEIFNIGSSQRISLIEIKNLIEKHSQKKLELENRPPRLGDVKDIYADISKAKEQLGYIPKTSFEKGLQETINWFKTRTK</sequence>
<proteinExistence type="predicted"/>
<organism evidence="2 3">
    <name type="scientific">Candidatus Harrisonbacteria bacterium CG10_big_fil_rev_8_21_14_0_10_40_38</name>
    <dbReference type="NCBI Taxonomy" id="1974583"/>
    <lineage>
        <taxon>Bacteria</taxon>
        <taxon>Candidatus Harrisoniibacteriota</taxon>
    </lineage>
</organism>
<dbReference type="AlphaFoldDB" id="A0A2H0USX2"/>
<dbReference type="InterPro" id="IPR016040">
    <property type="entry name" value="NAD(P)-bd_dom"/>
</dbReference>
<gene>
    <name evidence="2" type="ORF">COU07_01245</name>
</gene>
<evidence type="ECO:0000313" key="2">
    <source>
        <dbReference type="EMBL" id="PIR89509.1"/>
    </source>
</evidence>
<accession>A0A2H0USX2</accession>
<dbReference type="PRINTS" id="PR01713">
    <property type="entry name" value="NUCEPIMERASE"/>
</dbReference>
<dbReference type="Gene3D" id="3.40.50.720">
    <property type="entry name" value="NAD(P)-binding Rossmann-like Domain"/>
    <property type="match status" value="1"/>
</dbReference>
<dbReference type="Pfam" id="PF16363">
    <property type="entry name" value="GDP_Man_Dehyd"/>
    <property type="match status" value="1"/>
</dbReference>
<dbReference type="Proteomes" id="UP000231157">
    <property type="component" value="Unassembled WGS sequence"/>
</dbReference>
<dbReference type="SUPFAM" id="SSF51735">
    <property type="entry name" value="NAD(P)-binding Rossmann-fold domains"/>
    <property type="match status" value="1"/>
</dbReference>
<reference evidence="3" key="1">
    <citation type="submission" date="2017-09" db="EMBL/GenBank/DDBJ databases">
        <title>Depth-based differentiation of microbial function through sediment-hosted aquifers and enrichment of novel symbionts in the deep terrestrial subsurface.</title>
        <authorList>
            <person name="Probst A.J."/>
            <person name="Ladd B."/>
            <person name="Jarett J.K."/>
            <person name="Geller-Mcgrath D.E."/>
            <person name="Sieber C.M.K."/>
            <person name="Emerson J.B."/>
            <person name="Anantharaman K."/>
            <person name="Thomas B.C."/>
            <person name="Malmstrom R."/>
            <person name="Stieglmeier M."/>
            <person name="Klingl A."/>
            <person name="Woyke T."/>
            <person name="Ryan C.M."/>
            <person name="Banfield J.F."/>
        </authorList>
    </citation>
    <scope>NUCLEOTIDE SEQUENCE [LARGE SCALE GENOMIC DNA]</scope>
</reference>
<evidence type="ECO:0000259" key="1">
    <source>
        <dbReference type="Pfam" id="PF16363"/>
    </source>
</evidence>
<dbReference type="PANTHER" id="PTHR43000">
    <property type="entry name" value="DTDP-D-GLUCOSE 4,6-DEHYDRATASE-RELATED"/>
    <property type="match status" value="1"/>
</dbReference>
<dbReference type="InterPro" id="IPR036291">
    <property type="entry name" value="NAD(P)-bd_dom_sf"/>
</dbReference>